<comment type="caution">
    <text evidence="3">The sequence shown here is derived from an EMBL/GenBank/DDBJ whole genome shotgun (WGS) entry which is preliminary data.</text>
</comment>
<feature type="region of interest" description="Disordered" evidence="1">
    <location>
        <begin position="171"/>
        <end position="196"/>
    </location>
</feature>
<name>A0A6A4EHX1_9STRA</name>
<feature type="domain" description="PiggyBac transposable element-derived protein" evidence="2">
    <location>
        <begin position="275"/>
        <end position="684"/>
    </location>
</feature>
<gene>
    <name evidence="3" type="ORF">PR003_g17301</name>
</gene>
<evidence type="ECO:0000313" key="3">
    <source>
        <dbReference type="EMBL" id="KAE9322188.1"/>
    </source>
</evidence>
<accession>A0A6A4EHX1</accession>
<feature type="compositionally biased region" description="Basic and acidic residues" evidence="1">
    <location>
        <begin position="87"/>
        <end position="104"/>
    </location>
</feature>
<feature type="compositionally biased region" description="Acidic residues" evidence="1">
    <location>
        <begin position="176"/>
        <end position="196"/>
    </location>
</feature>
<organism evidence="3 4">
    <name type="scientific">Phytophthora rubi</name>
    <dbReference type="NCBI Taxonomy" id="129364"/>
    <lineage>
        <taxon>Eukaryota</taxon>
        <taxon>Sar</taxon>
        <taxon>Stramenopiles</taxon>
        <taxon>Oomycota</taxon>
        <taxon>Peronosporomycetes</taxon>
        <taxon>Peronosporales</taxon>
        <taxon>Peronosporaceae</taxon>
        <taxon>Phytophthora</taxon>
    </lineage>
</organism>
<feature type="compositionally biased region" description="Basic and acidic residues" evidence="1">
    <location>
        <begin position="863"/>
        <end position="874"/>
    </location>
</feature>
<proteinExistence type="predicted"/>
<dbReference type="Proteomes" id="UP000434957">
    <property type="component" value="Unassembled WGS sequence"/>
</dbReference>
<dbReference type="PANTHER" id="PTHR46599">
    <property type="entry name" value="PIGGYBAC TRANSPOSABLE ELEMENT-DERIVED PROTEIN 4"/>
    <property type="match status" value="1"/>
</dbReference>
<keyword evidence="4" id="KW-1185">Reference proteome</keyword>
<feature type="compositionally biased region" description="Polar residues" evidence="1">
    <location>
        <begin position="105"/>
        <end position="117"/>
    </location>
</feature>
<dbReference type="InterPro" id="IPR029526">
    <property type="entry name" value="PGBD"/>
</dbReference>
<feature type="region of interest" description="Disordered" evidence="1">
    <location>
        <begin position="32"/>
        <end position="144"/>
    </location>
</feature>
<sequence>MVTPAGKSPRHTLTEQERQRCLEALLSERHARRIRRAEDKNSSVAQGKQKKAAAKRAAKHTTPAMERAESKGASAPTETAEQANIAEAKEGAANDAAAEAKETSTRASGADATSSGKPKQRKRRRAVLQDDSTSEVETNAGERDDARAEQILNLQCIIDGDANLMATGADNCTELNSDEDPALPEEPESEEDDDDDEWVEDWTIGELTDEDSDEETMPLPDSVCLTAARNKKIMSMMKSHGWEYDPSRFGPDPSYAGLYDGPFGPSNSVMFVADDPLALLFYFLPPRLWSQIAVESNRYHRQSIPSRARSMRSQQRRNGGEVEELEDISSRLASVVDIESWEVLRVVALLIARMLMPIRKGIAAHWSTKQVGALPTNRFNLFMGKNRFFHIMGYLHFSNNKSPQASIDRAWKIRPVVDVLPRTFARGYQTPAIISFDEATLPSRSRFNPMRQFNKDKPHKWGTKVFVAACAKTAYCLRIEVYCGAKTHLRTPVPKDNNTGEAAVIRNMLALCPPSPSSPWRLVVTDRFYTSVRLALELLHRRMYLTGTIQTDRTGYAPGVVTSKSYKTVNKKKILMPPQGTIKLAQNKRFPQITAAMWMDRNPVHLLSSGGSRVIGACTRRVDGRQQSIAAPELVLDYHRWMGGVDIHDQLRMQRYSVQLSYKTKKYYKTLFLGLLDMALVNAFVVHRHYREVNNKRPPKHFAFYETLMEQLLAIDSPEAYTAIETAIRAQDRTASPGRADAWSQSPARHSAEIDTGHRLEENPDTFAGEQGVKRRQRSCKVCALYKVKPRKFTKYYCPECSDGNRRKYLCNVAREGRDKTCFSIWHNDWSNGENIPRLLLDEHKLRNRPPPSRPGKKRRRRDTAEGGEARYSEGDTEQDAEGDEARYSEGNAEQDAEGDEARYSEGDAEQDAEGGEPRCSEGDTEQNADEVEERGDDTANVTVL</sequence>
<feature type="compositionally biased region" description="Acidic residues" evidence="1">
    <location>
        <begin position="923"/>
        <end position="936"/>
    </location>
</feature>
<dbReference type="AlphaFoldDB" id="A0A6A4EHX1"/>
<evidence type="ECO:0000259" key="2">
    <source>
        <dbReference type="Pfam" id="PF13843"/>
    </source>
</evidence>
<reference evidence="3 4" key="1">
    <citation type="submission" date="2018-08" db="EMBL/GenBank/DDBJ databases">
        <title>Genomic investigation of the strawberry pathogen Phytophthora fragariae indicates pathogenicity is determined by transcriptional variation in three key races.</title>
        <authorList>
            <person name="Adams T.M."/>
            <person name="Armitage A.D."/>
            <person name="Sobczyk M.K."/>
            <person name="Bates H.J."/>
            <person name="Dunwell J.M."/>
            <person name="Nellist C.F."/>
            <person name="Harrison R.J."/>
        </authorList>
    </citation>
    <scope>NUCLEOTIDE SEQUENCE [LARGE SCALE GENOMIC DNA]</scope>
    <source>
        <strain evidence="3 4">SCRP333</strain>
    </source>
</reference>
<dbReference type="Pfam" id="PF13843">
    <property type="entry name" value="DDE_Tnp_1_7"/>
    <property type="match status" value="1"/>
</dbReference>
<dbReference type="PANTHER" id="PTHR46599:SF3">
    <property type="entry name" value="PIGGYBAC TRANSPOSABLE ELEMENT-DERIVED PROTEIN 4"/>
    <property type="match status" value="1"/>
</dbReference>
<protein>
    <recommendedName>
        <fullName evidence="2">PiggyBac transposable element-derived protein domain-containing protein</fullName>
    </recommendedName>
</protein>
<feature type="compositionally biased region" description="Basic residues" evidence="1">
    <location>
        <begin position="48"/>
        <end position="59"/>
    </location>
</feature>
<evidence type="ECO:0000256" key="1">
    <source>
        <dbReference type="SAM" id="MobiDB-lite"/>
    </source>
</evidence>
<feature type="region of interest" description="Disordered" evidence="1">
    <location>
        <begin position="841"/>
        <end position="945"/>
    </location>
</feature>
<dbReference type="EMBL" id="QXFT01001315">
    <property type="protein sequence ID" value="KAE9322188.1"/>
    <property type="molecule type" value="Genomic_DNA"/>
</dbReference>
<evidence type="ECO:0000313" key="4">
    <source>
        <dbReference type="Proteomes" id="UP000434957"/>
    </source>
</evidence>